<proteinExistence type="predicted"/>
<keyword evidence="3" id="KW-0677">Repeat</keyword>
<dbReference type="EMBL" id="CAFBLP010000065">
    <property type="protein sequence ID" value="CAB4885980.1"/>
    <property type="molecule type" value="Genomic_DNA"/>
</dbReference>
<evidence type="ECO:0000256" key="2">
    <source>
        <dbReference type="ARBA" id="ARBA00022723"/>
    </source>
</evidence>
<keyword evidence="1" id="KW-0004">4Fe-4S</keyword>
<organism evidence="7">
    <name type="scientific">freshwater metagenome</name>
    <dbReference type="NCBI Taxonomy" id="449393"/>
    <lineage>
        <taxon>unclassified sequences</taxon>
        <taxon>metagenomes</taxon>
        <taxon>ecological metagenomes</taxon>
    </lineage>
</organism>
<accession>A0A6J7EYC2</accession>
<evidence type="ECO:0000313" key="7">
    <source>
        <dbReference type="EMBL" id="CAB4885980.1"/>
    </source>
</evidence>
<dbReference type="Gene3D" id="3.30.70.20">
    <property type="match status" value="1"/>
</dbReference>
<dbReference type="InterPro" id="IPR017900">
    <property type="entry name" value="4Fe4S_Fe_S_CS"/>
</dbReference>
<evidence type="ECO:0000256" key="4">
    <source>
        <dbReference type="ARBA" id="ARBA00023004"/>
    </source>
</evidence>
<dbReference type="SUPFAM" id="SSF46548">
    <property type="entry name" value="alpha-helical ferredoxin"/>
    <property type="match status" value="1"/>
</dbReference>
<dbReference type="PROSITE" id="PS00198">
    <property type="entry name" value="4FE4S_FER_1"/>
    <property type="match status" value="1"/>
</dbReference>
<sequence length="437" mass="48577">MTTTYDPFHPKYLDEADVRSELTRVYDLCHGCRLCFKFCTSFPTLFEMIDRHDDQDAGRLTPAQQDQVIDECFQCKLCYVNCPYVPGQHEWALDFPRLMLRADAMLHENGHAPLRDRLTTQMMGRTDLLGTIGSAAAPLMNKAMGAKPGSLVRKVIEKTAGVSSVRLLPPFARQRFSTWFNRRPKVRIGKRQGRVALFPTCLVEYQEPGIGQDLVKVYERNGIEVSLADAGCCGAPWLHSGDMHEFKKVAAKNVRILAAEVRKGNDVVVPQPTCGYILKKDYVDYIGGADAQLVADNTYDAAEYLMKIHRGEGTMLDTEFEGHVPETITYHTPCHLRAQNIGLKSRDLMKLTGAKIKLVQQCSGIDGMWGLRAENSDISVPIVKKLGDEITRANGEVVAGDCHLANTAITEQTGDVPLHPIQVMARAYGIAVEVAPR</sequence>
<gene>
    <name evidence="7" type="ORF">UFOPK3376_02222</name>
</gene>
<keyword evidence="2" id="KW-0479">Metal-binding</keyword>
<dbReference type="Pfam" id="PF02754">
    <property type="entry name" value="CCG"/>
    <property type="match status" value="2"/>
</dbReference>
<evidence type="ECO:0000256" key="1">
    <source>
        <dbReference type="ARBA" id="ARBA00022485"/>
    </source>
</evidence>
<evidence type="ECO:0000256" key="3">
    <source>
        <dbReference type="ARBA" id="ARBA00022737"/>
    </source>
</evidence>
<protein>
    <submittedName>
        <fullName evidence="7">Unannotated protein</fullName>
    </submittedName>
</protein>
<evidence type="ECO:0000256" key="5">
    <source>
        <dbReference type="ARBA" id="ARBA00023014"/>
    </source>
</evidence>
<feature type="domain" description="Cysteine-rich" evidence="6">
    <location>
        <begin position="195"/>
        <end position="278"/>
    </location>
</feature>
<reference evidence="7" key="1">
    <citation type="submission" date="2020-05" db="EMBL/GenBank/DDBJ databases">
        <authorList>
            <person name="Chiriac C."/>
            <person name="Salcher M."/>
            <person name="Ghai R."/>
            <person name="Kavagutti S V."/>
        </authorList>
    </citation>
    <scope>NUCLEOTIDE SEQUENCE</scope>
</reference>
<dbReference type="GO" id="GO:0051539">
    <property type="term" value="F:4 iron, 4 sulfur cluster binding"/>
    <property type="evidence" value="ECO:0007669"/>
    <property type="project" value="UniProtKB-KW"/>
</dbReference>
<dbReference type="GO" id="GO:0046872">
    <property type="term" value="F:metal ion binding"/>
    <property type="evidence" value="ECO:0007669"/>
    <property type="project" value="UniProtKB-KW"/>
</dbReference>
<dbReference type="PANTHER" id="PTHR32479">
    <property type="entry name" value="GLYCOLATE OXIDASE IRON-SULFUR SUBUNIT"/>
    <property type="match status" value="1"/>
</dbReference>
<keyword evidence="5" id="KW-0411">Iron-sulfur</keyword>
<dbReference type="GO" id="GO:0016491">
    <property type="term" value="F:oxidoreductase activity"/>
    <property type="evidence" value="ECO:0007669"/>
    <property type="project" value="UniProtKB-ARBA"/>
</dbReference>
<feature type="domain" description="Cysteine-rich" evidence="6">
    <location>
        <begin position="328"/>
        <end position="402"/>
    </location>
</feature>
<dbReference type="PANTHER" id="PTHR32479:SF19">
    <property type="entry name" value="ANAEROBIC GLYCEROL-3-PHOSPHATE DEHYDROGENASE SUBUNIT C"/>
    <property type="match status" value="1"/>
</dbReference>
<dbReference type="AlphaFoldDB" id="A0A6J7EYC2"/>
<dbReference type="InterPro" id="IPR004017">
    <property type="entry name" value="Cys_rich_dom"/>
</dbReference>
<evidence type="ECO:0000259" key="6">
    <source>
        <dbReference type="Pfam" id="PF02754"/>
    </source>
</evidence>
<keyword evidence="4" id="KW-0408">Iron</keyword>
<name>A0A6J7EYC2_9ZZZZ</name>